<dbReference type="EMBL" id="LSFY01000001">
    <property type="protein sequence ID" value="KXZ39890.1"/>
    <property type="molecule type" value="Genomic_DNA"/>
</dbReference>
<dbReference type="CDD" id="cd00657">
    <property type="entry name" value="Ferritin_like"/>
    <property type="match status" value="1"/>
</dbReference>
<dbReference type="Proteomes" id="UP000323392">
    <property type="component" value="Unassembled WGS sequence"/>
</dbReference>
<dbReference type="STRING" id="1121328.JWYL7_0965"/>
<dbReference type="Gene3D" id="1.20.1260.10">
    <property type="match status" value="1"/>
</dbReference>
<keyword evidence="4" id="KW-1185">Reference proteome</keyword>
<dbReference type="AlphaFoldDB" id="A0A150FS82"/>
<evidence type="ECO:0000313" key="2">
    <source>
        <dbReference type="EMBL" id="SHK78527.1"/>
    </source>
</evidence>
<dbReference type="InterPro" id="IPR012851">
    <property type="entry name" value="Spore_coat_CotF-like"/>
</dbReference>
<dbReference type="Proteomes" id="UP000092605">
    <property type="component" value="Unassembled WGS sequence"/>
</dbReference>
<dbReference type="Pfam" id="PF07875">
    <property type="entry name" value="Coat_F"/>
    <property type="match status" value="1"/>
</dbReference>
<dbReference type="EMBL" id="FRBG01000005">
    <property type="protein sequence ID" value="SHK78527.1"/>
    <property type="molecule type" value="Genomic_DNA"/>
</dbReference>
<reference evidence="2 4" key="2">
    <citation type="submission" date="2016-11" db="EMBL/GenBank/DDBJ databases">
        <authorList>
            <person name="Varghese N."/>
            <person name="Submissions S."/>
        </authorList>
    </citation>
    <scope>NUCLEOTIDE SEQUENCE [LARGE SCALE GENOMIC DNA]</scope>
    <source>
        <strain evidence="2 4">DSM 7308</strain>
    </source>
</reference>
<evidence type="ECO:0000313" key="1">
    <source>
        <dbReference type="EMBL" id="KXZ39890.1"/>
    </source>
</evidence>
<dbReference type="InterPro" id="IPR009078">
    <property type="entry name" value="Ferritin-like_SF"/>
</dbReference>
<proteinExistence type="predicted"/>
<accession>A0A150FS82</accession>
<evidence type="ECO:0000313" key="3">
    <source>
        <dbReference type="Proteomes" id="UP000092605"/>
    </source>
</evidence>
<dbReference type="OrthoDB" id="1706542at2"/>
<comment type="caution">
    <text evidence="1">The sequence shown here is derived from an EMBL/GenBank/DDBJ whole genome shotgun (WGS) entry which is preliminary data.</text>
</comment>
<keyword evidence="2" id="KW-0946">Virion</keyword>
<reference evidence="1 3" key="1">
    <citation type="submission" date="2016-02" db="EMBL/GenBank/DDBJ databases">
        <title>Draft genome sequence for Clostridium paradoxum JW-YL-7.</title>
        <authorList>
            <person name="Utturkar S.M."/>
            <person name="Lancaster A."/>
            <person name="Poole F.L."/>
            <person name="Adams M.W."/>
            <person name="Brown S.D."/>
        </authorList>
    </citation>
    <scope>NUCLEOTIDE SEQUENCE [LARGE SCALE GENOMIC DNA]</scope>
    <source>
        <strain evidence="1 3">JW-YL-7</strain>
    </source>
</reference>
<name>A0A150FS82_CLOPD</name>
<keyword evidence="2" id="KW-0167">Capsid protein</keyword>
<protein>
    <submittedName>
        <fullName evidence="1">Rubrerythrin</fullName>
    </submittedName>
    <submittedName>
        <fullName evidence="2">Spore coat protein CotF</fullName>
    </submittedName>
</protein>
<dbReference type="RefSeq" id="WP_066069831.1">
    <property type="nucleotide sequence ID" value="NZ_FRBG01000005.1"/>
</dbReference>
<sequence>MIQLSQKEKMMLQDQKHHEEMCIQKYTEYANKAQDPQLKQLFMYHADQERQHLNTINQILNGQVPNMQQNQQSQSNAQFIFDQSLNYSQDDIKFCEDLLMTEKYVSSTYNTTIFECVDTNVRKALNHIQKEEQEHGEHIFNYLKSKNMYNVQ</sequence>
<organism evidence="1 3">
    <name type="scientific">Alkalithermobacter thermoalcaliphilus JW-YL-7 = DSM 7308</name>
    <dbReference type="NCBI Taxonomy" id="1121328"/>
    <lineage>
        <taxon>Bacteria</taxon>
        <taxon>Bacillati</taxon>
        <taxon>Bacillota</taxon>
        <taxon>Clostridia</taxon>
        <taxon>Peptostreptococcales</taxon>
        <taxon>Tepidibacteraceae</taxon>
        <taxon>Alkalithermobacter</taxon>
    </lineage>
</organism>
<gene>
    <name evidence="1" type="ORF">JWYL7_0965</name>
    <name evidence="2" type="ORF">SAMN05661008_00888</name>
</gene>
<evidence type="ECO:0000313" key="4">
    <source>
        <dbReference type="Proteomes" id="UP000323392"/>
    </source>
</evidence>
<dbReference type="PATRIC" id="fig|1121328.3.peg.971"/>
<dbReference type="InterPro" id="IPR012347">
    <property type="entry name" value="Ferritin-like"/>
</dbReference>
<dbReference type="SUPFAM" id="SSF47240">
    <property type="entry name" value="Ferritin-like"/>
    <property type="match status" value="1"/>
</dbReference>